<dbReference type="Proteomes" id="UP001575181">
    <property type="component" value="Unassembled WGS sequence"/>
</dbReference>
<sequence>MASYEIIYRYICQIQGKQRSSTVVCGMAKLTLCIAPPGDLGGHGF</sequence>
<accession>A0ABV4TZ69</accession>
<protein>
    <submittedName>
        <fullName evidence="1">Uncharacterized protein</fullName>
    </submittedName>
</protein>
<evidence type="ECO:0000313" key="2">
    <source>
        <dbReference type="Proteomes" id="UP001575181"/>
    </source>
</evidence>
<proteinExistence type="predicted"/>
<reference evidence="1 2" key="1">
    <citation type="submission" date="2024-08" db="EMBL/GenBank/DDBJ databases">
        <title>Whole-genome sequencing of halo(alkali)philic microorganisms from hypersaline lakes.</title>
        <authorList>
            <person name="Sorokin D.Y."/>
            <person name="Merkel A.Y."/>
            <person name="Messina E."/>
            <person name="Yakimov M."/>
        </authorList>
    </citation>
    <scope>NUCLEOTIDE SEQUENCE [LARGE SCALE GENOMIC DNA]</scope>
    <source>
        <strain evidence="1 2">Cl-TMA</strain>
    </source>
</reference>
<name>A0ABV4TZ69_9GAMM</name>
<organism evidence="1 2">
    <name type="scientific">Thiohalorhabdus methylotrophus</name>
    <dbReference type="NCBI Taxonomy" id="3242694"/>
    <lineage>
        <taxon>Bacteria</taxon>
        <taxon>Pseudomonadati</taxon>
        <taxon>Pseudomonadota</taxon>
        <taxon>Gammaproteobacteria</taxon>
        <taxon>Thiohalorhabdales</taxon>
        <taxon>Thiohalorhabdaceae</taxon>
        <taxon>Thiohalorhabdus</taxon>
    </lineage>
</organism>
<evidence type="ECO:0000313" key="1">
    <source>
        <dbReference type="EMBL" id="MFA9462628.1"/>
    </source>
</evidence>
<dbReference type="RefSeq" id="WP_373657416.1">
    <property type="nucleotide sequence ID" value="NZ_JBGUAW010000028.1"/>
</dbReference>
<keyword evidence="2" id="KW-1185">Reference proteome</keyword>
<dbReference type="EMBL" id="JBGUAW010000028">
    <property type="protein sequence ID" value="MFA9462628.1"/>
    <property type="molecule type" value="Genomic_DNA"/>
</dbReference>
<comment type="caution">
    <text evidence="1">The sequence shown here is derived from an EMBL/GenBank/DDBJ whole genome shotgun (WGS) entry which is preliminary data.</text>
</comment>
<gene>
    <name evidence="1" type="ORF">ACERLL_17680</name>
</gene>